<evidence type="ECO:0000313" key="10">
    <source>
        <dbReference type="EMBL" id="ANP36570.1"/>
    </source>
</evidence>
<keyword evidence="2 8" id="KW-0808">Transferase</keyword>
<comment type="cofactor">
    <cofactor evidence="8">
        <name>Mg(2+)</name>
        <dbReference type="ChEBI" id="CHEBI:18420"/>
    </cofactor>
</comment>
<reference evidence="11 13" key="2">
    <citation type="submission" date="2023-02" db="EMBL/GenBank/DDBJ databases">
        <title>Population genomics of bacteria associated with diatom.</title>
        <authorList>
            <person name="Xie J."/>
            <person name="Wang H."/>
        </authorList>
    </citation>
    <scope>NUCLEOTIDE SEQUENCE [LARGE SCALE GENOMIC DNA]</scope>
    <source>
        <strain evidence="11 13">PT47_8</strain>
    </source>
</reference>
<dbReference type="PATRIC" id="fig|60890.4.peg.1621"/>
<dbReference type="AlphaFoldDB" id="A0A1B0ZQZ4"/>
<name>A0A1B0ZQZ4_9RHOB</name>
<comment type="function">
    <text evidence="8">Transfers the 4'-phosphopantetheine moiety from coenzyme A to a Ser of acyl-carrier-protein.</text>
</comment>
<dbReference type="Proteomes" id="UP001218364">
    <property type="component" value="Unassembled WGS sequence"/>
</dbReference>
<dbReference type="GO" id="GO:0005737">
    <property type="term" value="C:cytoplasm"/>
    <property type="evidence" value="ECO:0007669"/>
    <property type="project" value="UniProtKB-SubCell"/>
</dbReference>
<dbReference type="EMBL" id="JARCJK010000009">
    <property type="protein sequence ID" value="MDE4167251.1"/>
    <property type="molecule type" value="Genomic_DNA"/>
</dbReference>
<evidence type="ECO:0000256" key="3">
    <source>
        <dbReference type="ARBA" id="ARBA00022723"/>
    </source>
</evidence>
<feature type="binding site" evidence="8">
    <location>
        <position position="8"/>
    </location>
    <ligand>
        <name>Mg(2+)</name>
        <dbReference type="ChEBI" id="CHEBI:18420"/>
    </ligand>
</feature>
<keyword evidence="12" id="KW-1185">Reference proteome</keyword>
<dbReference type="Gene3D" id="3.90.470.20">
    <property type="entry name" value="4'-phosphopantetheinyl transferase domain"/>
    <property type="match status" value="1"/>
</dbReference>
<dbReference type="GO" id="GO:0008897">
    <property type="term" value="F:holo-[acyl-carrier-protein] synthase activity"/>
    <property type="evidence" value="ECO:0007669"/>
    <property type="project" value="UniProtKB-UniRule"/>
</dbReference>
<evidence type="ECO:0000313" key="11">
    <source>
        <dbReference type="EMBL" id="MDE4167251.1"/>
    </source>
</evidence>
<evidence type="ECO:0000256" key="2">
    <source>
        <dbReference type="ARBA" id="ARBA00022679"/>
    </source>
</evidence>
<dbReference type="NCBIfam" id="TIGR00556">
    <property type="entry name" value="pantethn_trn"/>
    <property type="match status" value="1"/>
</dbReference>
<organism evidence="10 12">
    <name type="scientific">Phaeobacter gallaeciensis</name>
    <dbReference type="NCBI Taxonomy" id="60890"/>
    <lineage>
        <taxon>Bacteria</taxon>
        <taxon>Pseudomonadati</taxon>
        <taxon>Pseudomonadota</taxon>
        <taxon>Alphaproteobacteria</taxon>
        <taxon>Rhodobacterales</taxon>
        <taxon>Roseobacteraceae</taxon>
        <taxon>Phaeobacter</taxon>
    </lineage>
</organism>
<protein>
    <recommendedName>
        <fullName evidence="8">Holo-[acyl-carrier-protein] synthase</fullName>
        <shortName evidence="8">Holo-ACP synthase</shortName>
        <ecNumber evidence="8">2.7.8.7</ecNumber>
    </recommendedName>
    <alternativeName>
        <fullName evidence="8">4'-phosphopantetheinyl transferase AcpS</fullName>
    </alternativeName>
</protein>
<keyword evidence="4 8" id="KW-0276">Fatty acid metabolism</keyword>
<evidence type="ECO:0000313" key="12">
    <source>
        <dbReference type="Proteomes" id="UP000092565"/>
    </source>
</evidence>
<comment type="subcellular location">
    <subcellularLocation>
        <location evidence="8">Cytoplasm</location>
    </subcellularLocation>
</comment>
<keyword evidence="1 8" id="KW-0444">Lipid biosynthesis</keyword>
<dbReference type="InterPro" id="IPR008278">
    <property type="entry name" value="4-PPantetheinyl_Trfase_dom"/>
</dbReference>
<dbReference type="InterPro" id="IPR002582">
    <property type="entry name" value="ACPS"/>
</dbReference>
<dbReference type="GO" id="GO:0006633">
    <property type="term" value="P:fatty acid biosynthetic process"/>
    <property type="evidence" value="ECO:0007669"/>
    <property type="project" value="UniProtKB-UniRule"/>
</dbReference>
<dbReference type="EMBL" id="CP015124">
    <property type="protein sequence ID" value="ANP36570.1"/>
    <property type="molecule type" value="Genomic_DNA"/>
</dbReference>
<dbReference type="OrthoDB" id="517356at2"/>
<reference evidence="10 12" key="1">
    <citation type="submission" date="2016-04" db="EMBL/GenBank/DDBJ databases">
        <authorList>
            <person name="Evans L.H."/>
            <person name="Alamgir A."/>
            <person name="Owens N."/>
            <person name="Weber N.D."/>
            <person name="Virtaneva K."/>
            <person name="Barbian K."/>
            <person name="Babar A."/>
            <person name="Rosenke K."/>
        </authorList>
    </citation>
    <scope>NUCLEOTIDE SEQUENCE [LARGE SCALE GENOMIC DNA]</scope>
    <source>
        <strain evidence="10 12">JL2886</strain>
    </source>
</reference>
<feature type="binding site" evidence="8">
    <location>
        <position position="57"/>
    </location>
    <ligand>
        <name>Mg(2+)</name>
        <dbReference type="ChEBI" id="CHEBI:18420"/>
    </ligand>
</feature>
<evidence type="ECO:0000259" key="9">
    <source>
        <dbReference type="Pfam" id="PF01648"/>
    </source>
</evidence>
<sequence>MILGIGTDLANIDRIQRTLDRFGDRFRNRVFTEVEQRKSERRRDVAGTYAKRWAAKEACSKALGTGLRMGIAWKDMSVSNLRTGQPVMHVTGWAADRLAKMTPPGHEAHIHVTLTDDHPWAQAIVMIEARPFADAAGESGGDA</sequence>
<evidence type="ECO:0000256" key="7">
    <source>
        <dbReference type="ARBA" id="ARBA00023160"/>
    </source>
</evidence>
<evidence type="ECO:0000256" key="1">
    <source>
        <dbReference type="ARBA" id="ARBA00022516"/>
    </source>
</evidence>
<keyword evidence="7 8" id="KW-0275">Fatty acid biosynthesis</keyword>
<dbReference type="GO" id="GO:0000287">
    <property type="term" value="F:magnesium ion binding"/>
    <property type="evidence" value="ECO:0007669"/>
    <property type="project" value="UniProtKB-UniRule"/>
</dbReference>
<keyword evidence="6 8" id="KW-0443">Lipid metabolism</keyword>
<dbReference type="InterPro" id="IPR037143">
    <property type="entry name" value="4-PPantetheinyl_Trfase_dom_sf"/>
</dbReference>
<dbReference type="Proteomes" id="UP000092565">
    <property type="component" value="Chromosome"/>
</dbReference>
<evidence type="ECO:0000256" key="6">
    <source>
        <dbReference type="ARBA" id="ARBA00023098"/>
    </source>
</evidence>
<gene>
    <name evidence="8 10" type="primary">acpS</name>
    <name evidence="10" type="ORF">JL2886_01662</name>
    <name evidence="11" type="ORF">PXK24_16265</name>
</gene>
<dbReference type="RefSeq" id="WP_065271523.1">
    <property type="nucleotide sequence ID" value="NZ_CP015124.1"/>
</dbReference>
<comment type="catalytic activity">
    <reaction evidence="8">
        <text>apo-[ACP] + CoA = holo-[ACP] + adenosine 3',5'-bisphosphate + H(+)</text>
        <dbReference type="Rhea" id="RHEA:12068"/>
        <dbReference type="Rhea" id="RHEA-COMP:9685"/>
        <dbReference type="Rhea" id="RHEA-COMP:9690"/>
        <dbReference type="ChEBI" id="CHEBI:15378"/>
        <dbReference type="ChEBI" id="CHEBI:29999"/>
        <dbReference type="ChEBI" id="CHEBI:57287"/>
        <dbReference type="ChEBI" id="CHEBI:58343"/>
        <dbReference type="ChEBI" id="CHEBI:64479"/>
        <dbReference type="EC" id="2.7.8.7"/>
    </reaction>
</comment>
<evidence type="ECO:0000313" key="13">
    <source>
        <dbReference type="Proteomes" id="UP001218364"/>
    </source>
</evidence>
<comment type="similarity">
    <text evidence="8">Belongs to the P-Pant transferase superfamily. AcpS family.</text>
</comment>
<dbReference type="SUPFAM" id="SSF56214">
    <property type="entry name" value="4'-phosphopantetheinyl transferase"/>
    <property type="match status" value="1"/>
</dbReference>
<evidence type="ECO:0000256" key="8">
    <source>
        <dbReference type="HAMAP-Rule" id="MF_00101"/>
    </source>
</evidence>
<dbReference type="NCBIfam" id="TIGR00516">
    <property type="entry name" value="acpS"/>
    <property type="match status" value="1"/>
</dbReference>
<keyword evidence="8" id="KW-0963">Cytoplasm</keyword>
<proteinExistence type="inferred from homology"/>
<feature type="domain" description="4'-phosphopantetheinyl transferase" evidence="9">
    <location>
        <begin position="4"/>
        <end position="92"/>
    </location>
</feature>
<dbReference type="EC" id="2.7.8.7" evidence="8"/>
<keyword evidence="3 8" id="KW-0479">Metal-binding</keyword>
<dbReference type="InterPro" id="IPR004568">
    <property type="entry name" value="Ppantetheine-prot_Trfase_dom"/>
</dbReference>
<evidence type="ECO:0000256" key="4">
    <source>
        <dbReference type="ARBA" id="ARBA00022832"/>
    </source>
</evidence>
<dbReference type="Pfam" id="PF01648">
    <property type="entry name" value="ACPS"/>
    <property type="match status" value="1"/>
</dbReference>
<dbReference type="HAMAP" id="MF_00101">
    <property type="entry name" value="AcpS"/>
    <property type="match status" value="1"/>
</dbReference>
<evidence type="ECO:0000256" key="5">
    <source>
        <dbReference type="ARBA" id="ARBA00022842"/>
    </source>
</evidence>
<accession>A0A1B0ZQZ4</accession>
<keyword evidence="5 8" id="KW-0460">Magnesium</keyword>